<keyword evidence="2 3" id="KW-0560">Oxidoreductase</keyword>
<evidence type="ECO:0000256" key="4">
    <source>
        <dbReference type="PIRSR" id="PIRSR036492-1"/>
    </source>
</evidence>
<accession>A0A554SPM8</accession>
<dbReference type="SUPFAM" id="SSF53720">
    <property type="entry name" value="ALDH-like"/>
    <property type="match status" value="1"/>
</dbReference>
<feature type="active site" evidence="4">
    <location>
        <position position="271"/>
    </location>
</feature>
<dbReference type="InterPro" id="IPR015590">
    <property type="entry name" value="Aldehyde_DH_dom"/>
</dbReference>
<dbReference type="InterPro" id="IPR029510">
    <property type="entry name" value="Ald_DH_CS_GLU"/>
</dbReference>
<dbReference type="Gene3D" id="3.40.605.10">
    <property type="entry name" value="Aldehyde Dehydrogenase, Chain A, domain 1"/>
    <property type="match status" value="1"/>
</dbReference>
<dbReference type="EMBL" id="VLNT01000001">
    <property type="protein sequence ID" value="TSD68300.1"/>
    <property type="molecule type" value="Genomic_DNA"/>
</dbReference>
<feature type="domain" description="Aldehyde dehydrogenase" evidence="7">
    <location>
        <begin position="5"/>
        <end position="457"/>
    </location>
</feature>
<comment type="similarity">
    <text evidence="1 3 6">Belongs to the aldehyde dehydrogenase family.</text>
</comment>
<reference evidence="8 9" key="1">
    <citation type="submission" date="2019-07" db="EMBL/GenBank/DDBJ databases">
        <authorList>
            <person name="Zhao L.H."/>
        </authorList>
    </citation>
    <scope>NUCLEOTIDE SEQUENCE [LARGE SCALE GENOMIC DNA]</scope>
    <source>
        <strain evidence="8 9">Co35</strain>
    </source>
</reference>
<protein>
    <recommendedName>
        <fullName evidence="3">Aldehyde dehydrogenase</fullName>
    </recommendedName>
</protein>
<proteinExistence type="inferred from homology"/>
<feature type="active site" evidence="4 5">
    <location>
        <position position="237"/>
    </location>
</feature>
<evidence type="ECO:0000313" key="8">
    <source>
        <dbReference type="EMBL" id="TSD68300.1"/>
    </source>
</evidence>
<evidence type="ECO:0000256" key="6">
    <source>
        <dbReference type="RuleBase" id="RU003345"/>
    </source>
</evidence>
<organism evidence="8 9">
    <name type="scientific">Aeromicrobium piscarium</name>
    <dbReference type="NCBI Taxonomy" id="2590901"/>
    <lineage>
        <taxon>Bacteria</taxon>
        <taxon>Bacillati</taxon>
        <taxon>Actinomycetota</taxon>
        <taxon>Actinomycetes</taxon>
        <taxon>Propionibacteriales</taxon>
        <taxon>Nocardioidaceae</taxon>
        <taxon>Aeromicrobium</taxon>
    </lineage>
</organism>
<evidence type="ECO:0000259" key="7">
    <source>
        <dbReference type="Pfam" id="PF00171"/>
    </source>
</evidence>
<dbReference type="InterPro" id="IPR012394">
    <property type="entry name" value="Aldehyde_DH_NAD(P)"/>
</dbReference>
<gene>
    <name evidence="8" type="ORF">FNM00_01520</name>
</gene>
<sequence>MSEHTSEVFDSLNPATGDVVGTYPIDSDEQVREAVALAQHAAAWWDEIGFAGRRELLLQWRSVLTRRIQQIADLVHRETGKPHGDALLEAGLAVDHIDWAAKHAPKVLGRQKVGSGLLMANQVSTVEYKPLGVIGVIGPWNYPVFTPMGSIAYALAAGNAVVFKPSEYTPGVGRWLVDTFTEVAQGAPVLQLVTGFGETGNALCRSGVDKLAFTGSAATGRKVMAACAETLTPVVIEAGGKDALIVDEDADLSAAAEAALWGGMSNAGQTCIGTERVYVHERVFDPFMDELLDRARAVRPGYDDGGLYGPATMPSQLGIIREHIEDAIARGGSVVLGGDDAVGERYVQPTIITHVPEDSLAVTQETFGPTLVVNPVTSMDEAVDRTNATAYGLAGAVFGRKNAEGIARRIRSGMTSVNSVISFAAVPTLPFGGVGESGFGRIHGPDGLREFTYPKAVTVQRMKPPLALTTFDRDRKTEGLFAKLLTVLYGGSSTLPRR</sequence>
<dbReference type="Pfam" id="PF00171">
    <property type="entry name" value="Aldedh"/>
    <property type="match status" value="1"/>
</dbReference>
<dbReference type="PROSITE" id="PS00687">
    <property type="entry name" value="ALDEHYDE_DEHYDR_GLU"/>
    <property type="match status" value="1"/>
</dbReference>
<name>A0A554SPM8_9ACTN</name>
<evidence type="ECO:0000256" key="2">
    <source>
        <dbReference type="ARBA" id="ARBA00023002"/>
    </source>
</evidence>
<dbReference type="RefSeq" id="WP_143911248.1">
    <property type="nucleotide sequence ID" value="NZ_VLNT01000001.1"/>
</dbReference>
<evidence type="ECO:0000256" key="3">
    <source>
        <dbReference type="PIRNR" id="PIRNR036492"/>
    </source>
</evidence>
<evidence type="ECO:0000313" key="9">
    <source>
        <dbReference type="Proteomes" id="UP000316988"/>
    </source>
</evidence>
<dbReference type="GO" id="GO:0006081">
    <property type="term" value="P:aldehyde metabolic process"/>
    <property type="evidence" value="ECO:0007669"/>
    <property type="project" value="InterPro"/>
</dbReference>
<dbReference type="InterPro" id="IPR016161">
    <property type="entry name" value="Ald_DH/histidinol_DH"/>
</dbReference>
<dbReference type="Proteomes" id="UP000316988">
    <property type="component" value="Unassembled WGS sequence"/>
</dbReference>
<evidence type="ECO:0000256" key="1">
    <source>
        <dbReference type="ARBA" id="ARBA00009986"/>
    </source>
</evidence>
<dbReference type="InterPro" id="IPR016162">
    <property type="entry name" value="Ald_DH_N"/>
</dbReference>
<dbReference type="OrthoDB" id="6882680at2"/>
<evidence type="ECO:0000256" key="5">
    <source>
        <dbReference type="PROSITE-ProRule" id="PRU10007"/>
    </source>
</evidence>
<comment type="caution">
    <text evidence="8">The sequence shown here is derived from an EMBL/GenBank/DDBJ whole genome shotgun (WGS) entry which is preliminary data.</text>
</comment>
<dbReference type="PIRSF" id="PIRSF036492">
    <property type="entry name" value="ALDH"/>
    <property type="match status" value="1"/>
</dbReference>
<dbReference type="AlphaFoldDB" id="A0A554SPM8"/>
<dbReference type="PANTHER" id="PTHR11699">
    <property type="entry name" value="ALDEHYDE DEHYDROGENASE-RELATED"/>
    <property type="match status" value="1"/>
</dbReference>
<keyword evidence="9" id="KW-1185">Reference proteome</keyword>
<dbReference type="CDD" id="cd07099">
    <property type="entry name" value="ALDH_DDALDH"/>
    <property type="match status" value="1"/>
</dbReference>
<dbReference type="Gene3D" id="3.40.309.10">
    <property type="entry name" value="Aldehyde Dehydrogenase, Chain A, domain 2"/>
    <property type="match status" value="1"/>
</dbReference>
<dbReference type="InterPro" id="IPR016163">
    <property type="entry name" value="Ald_DH_C"/>
</dbReference>
<dbReference type="GO" id="GO:0016620">
    <property type="term" value="F:oxidoreductase activity, acting on the aldehyde or oxo group of donors, NAD or NADP as acceptor"/>
    <property type="evidence" value="ECO:0007669"/>
    <property type="project" value="InterPro"/>
</dbReference>